<keyword evidence="2" id="KW-1185">Reference proteome</keyword>
<dbReference type="RefSeq" id="WP_154347876.1">
    <property type="nucleotide sequence ID" value="NZ_WKJD01000021.1"/>
</dbReference>
<comment type="caution">
    <text evidence="1">The sequence shown here is derived from an EMBL/GenBank/DDBJ whole genome shotgun (WGS) entry which is preliminary data.</text>
</comment>
<gene>
    <name evidence="1" type="ORF">GJR97_16595</name>
</gene>
<dbReference type="EMBL" id="WKJD01000021">
    <property type="protein sequence ID" value="MRX45331.1"/>
    <property type="molecule type" value="Genomic_DNA"/>
</dbReference>
<name>A0A6L5R5G6_9MICO</name>
<accession>A0A6L5R5G6</accession>
<sequence>MSLGSSARRRWWVDYSFDAERNCTVLFNSYPVRDERWHGFVRGAIETFNLAGDTKHCYYLHDSGGEADIAAIQNDWDAVGGDLGTVFAGTGAYTHD</sequence>
<reference evidence="1 2" key="1">
    <citation type="submission" date="2019-11" db="EMBL/GenBank/DDBJ databases">
        <title>Agromyces kandeliae sp. nov., isolated from mangrove soil.</title>
        <authorList>
            <person name="Wang R."/>
        </authorList>
    </citation>
    <scope>NUCLEOTIDE SEQUENCE [LARGE SCALE GENOMIC DNA]</scope>
    <source>
        <strain evidence="1 2">Q22</strain>
    </source>
</reference>
<dbReference type="AlphaFoldDB" id="A0A6L5R5G6"/>
<protein>
    <submittedName>
        <fullName evidence="1">Uncharacterized protein</fullName>
    </submittedName>
</protein>
<organism evidence="1 2">
    <name type="scientific">Agromyces kandeliae</name>
    <dbReference type="NCBI Taxonomy" id="2666141"/>
    <lineage>
        <taxon>Bacteria</taxon>
        <taxon>Bacillati</taxon>
        <taxon>Actinomycetota</taxon>
        <taxon>Actinomycetes</taxon>
        <taxon>Micrococcales</taxon>
        <taxon>Microbacteriaceae</taxon>
        <taxon>Agromyces</taxon>
    </lineage>
</organism>
<dbReference type="Proteomes" id="UP000476511">
    <property type="component" value="Unassembled WGS sequence"/>
</dbReference>
<evidence type="ECO:0000313" key="1">
    <source>
        <dbReference type="EMBL" id="MRX45331.1"/>
    </source>
</evidence>
<evidence type="ECO:0000313" key="2">
    <source>
        <dbReference type="Proteomes" id="UP000476511"/>
    </source>
</evidence>
<proteinExistence type="predicted"/>